<dbReference type="EMBL" id="LR797304">
    <property type="protein sequence ID" value="CAB4200551.1"/>
    <property type="molecule type" value="Genomic_DNA"/>
</dbReference>
<reference evidence="4" key="1">
    <citation type="submission" date="2020-04" db="EMBL/GenBank/DDBJ databases">
        <authorList>
            <person name="Chiriac C."/>
            <person name="Salcher M."/>
            <person name="Ghai R."/>
            <person name="Kavagutti S V."/>
        </authorList>
    </citation>
    <scope>NUCLEOTIDE SEQUENCE</scope>
</reference>
<evidence type="ECO:0000313" key="3">
    <source>
        <dbReference type="EMBL" id="CAB4132394.1"/>
    </source>
</evidence>
<evidence type="ECO:0000313" key="1">
    <source>
        <dbReference type="EMBL" id="CAB4121573.1"/>
    </source>
</evidence>
<dbReference type="EMBL" id="LR796201">
    <property type="protein sequence ID" value="CAB4126766.1"/>
    <property type="molecule type" value="Genomic_DNA"/>
</dbReference>
<sequence>MRPGTIFDFADVPDGKEGFLELAKRSPEMKEESFFSDIANYGKSALKGVTEGLGRLGRLMGPLKEFPEISPEGEIIAPRSTQQQLEEQTQGLEDLIPQEEESFGQKALRRGLREAPTALALPGATAESGGRALAAGLFGQGAEEMGAPEWVQTAAELTAYLGPDITKKLLSKGSKKEIVDAGRKLGLTEEEITPLLQSDLKQKWLTKLTPKRGATEKALSKTKTALGEAYGNLASHPESGLEISEKINGKLINSLKEKLALMPRKVQGKIGNDLNDLLNNPVTGKSLMNFYADVNHHLGGKTKHLSLLKGPIKNAIQSVSPDLAKDFDLVNDLYSKYAKISGKLKPTLTSDLISGVETLAGMGALGALVMGNPFFIKTIALEQAGKKIAQQMLFNPRLQQITTKTVEALNQNKWSTVKKLMDLYAHNIRETSPEMADELENISEEDLIKLFGKQLQ</sequence>
<protein>
    <submittedName>
        <fullName evidence="4">Uncharacterized protein</fullName>
    </submittedName>
</protein>
<proteinExistence type="predicted"/>
<name>A0A6J5MJE2_9CAUD</name>
<accession>A0A6J5MJE2</accession>
<dbReference type="EMBL" id="LR796149">
    <property type="protein sequence ID" value="CAB4121573.1"/>
    <property type="molecule type" value="Genomic_DNA"/>
</dbReference>
<dbReference type="EMBL" id="LR796264">
    <property type="protein sequence ID" value="CAB4132394.1"/>
    <property type="molecule type" value="Genomic_DNA"/>
</dbReference>
<gene>
    <name evidence="5" type="ORF">UFOVP1357_52</name>
    <name evidence="1" type="ORF">UFOVP18_20</name>
    <name evidence="3" type="ORF">UFOVP258_13</name>
    <name evidence="4" type="ORF">UFOVP502_5</name>
    <name evidence="2" type="ORF">UFOVP82_22</name>
</gene>
<organism evidence="4">
    <name type="scientific">uncultured Caudovirales phage</name>
    <dbReference type="NCBI Taxonomy" id="2100421"/>
    <lineage>
        <taxon>Viruses</taxon>
        <taxon>Duplodnaviria</taxon>
        <taxon>Heunggongvirae</taxon>
        <taxon>Uroviricota</taxon>
        <taxon>Caudoviricetes</taxon>
        <taxon>Peduoviridae</taxon>
        <taxon>Maltschvirus</taxon>
        <taxon>Maltschvirus maltsch</taxon>
    </lineage>
</organism>
<dbReference type="EMBL" id="LR796468">
    <property type="protein sequence ID" value="CAB4146312.1"/>
    <property type="molecule type" value="Genomic_DNA"/>
</dbReference>
<evidence type="ECO:0000313" key="2">
    <source>
        <dbReference type="EMBL" id="CAB4126766.1"/>
    </source>
</evidence>
<evidence type="ECO:0000313" key="5">
    <source>
        <dbReference type="EMBL" id="CAB4200551.1"/>
    </source>
</evidence>
<evidence type="ECO:0000313" key="4">
    <source>
        <dbReference type="EMBL" id="CAB4146312.1"/>
    </source>
</evidence>